<accession>A0A430QB49</accession>
<dbReference type="Gene3D" id="3.40.33.10">
    <property type="entry name" value="CAP"/>
    <property type="match status" value="3"/>
</dbReference>
<dbReference type="PANTHER" id="PTHR10334">
    <property type="entry name" value="CYSTEINE-RICH SECRETORY PROTEIN-RELATED"/>
    <property type="match status" value="1"/>
</dbReference>
<organism evidence="3 4">
    <name type="scientific">Schistosoma bovis</name>
    <name type="common">Blood fluke</name>
    <dbReference type="NCBI Taxonomy" id="6184"/>
    <lineage>
        <taxon>Eukaryota</taxon>
        <taxon>Metazoa</taxon>
        <taxon>Spiralia</taxon>
        <taxon>Lophotrochozoa</taxon>
        <taxon>Platyhelminthes</taxon>
        <taxon>Trematoda</taxon>
        <taxon>Digenea</taxon>
        <taxon>Strigeidida</taxon>
        <taxon>Schistosomatoidea</taxon>
        <taxon>Schistosomatidae</taxon>
        <taxon>Schistosoma</taxon>
    </lineage>
</organism>
<evidence type="ECO:0000313" key="4">
    <source>
        <dbReference type="Proteomes" id="UP000290809"/>
    </source>
</evidence>
<comment type="caution">
    <text evidence="3">The sequence shown here is derived from an EMBL/GenBank/DDBJ whole genome shotgun (WGS) entry which is preliminary data.</text>
</comment>
<evidence type="ECO:0000259" key="2">
    <source>
        <dbReference type="SMART" id="SM00198"/>
    </source>
</evidence>
<protein>
    <recommendedName>
        <fullName evidence="2">SCP domain-containing protein</fullName>
    </recommendedName>
</protein>
<dbReference type="InterPro" id="IPR035940">
    <property type="entry name" value="CAP_sf"/>
</dbReference>
<dbReference type="CDD" id="cd05382">
    <property type="entry name" value="CAP_GAPR1-like"/>
    <property type="match status" value="2"/>
</dbReference>
<dbReference type="Proteomes" id="UP000290809">
    <property type="component" value="Unassembled WGS sequence"/>
</dbReference>
<dbReference type="InterPro" id="IPR001283">
    <property type="entry name" value="CRISP-related"/>
</dbReference>
<keyword evidence="4" id="KW-1185">Reference proteome</keyword>
<dbReference type="AlphaFoldDB" id="A0A430QB49"/>
<name>A0A430QB49_SCHBO</name>
<evidence type="ECO:0000313" key="3">
    <source>
        <dbReference type="EMBL" id="RTG84905.1"/>
    </source>
</evidence>
<feature type="domain" description="SCP" evidence="2">
    <location>
        <begin position="192"/>
        <end position="301"/>
    </location>
</feature>
<dbReference type="PROSITE" id="PS01009">
    <property type="entry name" value="CRISP_1"/>
    <property type="match status" value="2"/>
</dbReference>
<feature type="compositionally biased region" description="Basic and acidic residues" evidence="1">
    <location>
        <begin position="318"/>
        <end position="330"/>
    </location>
</feature>
<dbReference type="InterPro" id="IPR018244">
    <property type="entry name" value="Allrgn_V5/Tpx1_CS"/>
</dbReference>
<sequence length="350" mass="40019">MNFLTNFFSKSTISQSYDSKLASDSQKWAEHLASTNCMQHSKADGYGENLAFQMSTAGASLNGREATRNWYDEIKQHDFNGQNQPGTGHFTQVIWKSTNKAGFGSAFSKDGKKVYIVGRYKPAGNIIGYYADNVPKPKKEPPPKVFLVHRFFRLKTKEEEEEESYFYNTKYFIQLSGYHFNLFVNDRMVDEQLNHDALNEHNRLRALHGCPPLKYDSRLAREAQAWADNLARMKIMKHSICDEYGENLATSQSTGKAELTGHFTQVIWKNTSKAGFGIQYSNDGHHVFVVGRYEPAGNVYGEFQENVPRPIHGQSTPKSKECSYQHDEQNGPRRTCRGRFDCEINNFPFV</sequence>
<feature type="domain" description="SCP" evidence="2">
    <location>
        <begin position="2"/>
        <end position="128"/>
    </location>
</feature>
<dbReference type="EMBL" id="QMKO01002076">
    <property type="protein sequence ID" value="RTG84905.1"/>
    <property type="molecule type" value="Genomic_DNA"/>
</dbReference>
<reference evidence="3 4" key="1">
    <citation type="journal article" date="2019" name="PLoS Pathog.">
        <title>Genome sequence of the bovine parasite Schistosoma bovis Tanzania.</title>
        <authorList>
            <person name="Oey H."/>
            <person name="Zakrzewski M."/>
            <person name="Gobert G."/>
            <person name="Gravermann K."/>
            <person name="Stoye J."/>
            <person name="Jones M."/>
            <person name="Mcmanus D."/>
            <person name="Krause L."/>
        </authorList>
    </citation>
    <scope>NUCLEOTIDE SEQUENCE [LARGE SCALE GENOMIC DNA]</scope>
    <source>
        <strain evidence="3 4">TAN1997</strain>
    </source>
</reference>
<dbReference type="SMART" id="SM00198">
    <property type="entry name" value="SCP"/>
    <property type="match status" value="2"/>
</dbReference>
<evidence type="ECO:0000256" key="1">
    <source>
        <dbReference type="SAM" id="MobiDB-lite"/>
    </source>
</evidence>
<proteinExistence type="predicted"/>
<dbReference type="InterPro" id="IPR014044">
    <property type="entry name" value="CAP_dom"/>
</dbReference>
<dbReference type="InterPro" id="IPR034113">
    <property type="entry name" value="SCP_GAPR1-like"/>
</dbReference>
<dbReference type="PRINTS" id="PR00837">
    <property type="entry name" value="V5TPXLIKE"/>
</dbReference>
<feature type="region of interest" description="Disordered" evidence="1">
    <location>
        <begin position="308"/>
        <end position="330"/>
    </location>
</feature>
<dbReference type="STRING" id="6184.A0A430QB49"/>
<dbReference type="Pfam" id="PF00188">
    <property type="entry name" value="CAP"/>
    <property type="match status" value="2"/>
</dbReference>
<gene>
    <name evidence="3" type="ORF">DC041_0004503</name>
</gene>
<dbReference type="SUPFAM" id="SSF55797">
    <property type="entry name" value="PR-1-like"/>
    <property type="match status" value="2"/>
</dbReference>
<dbReference type="GO" id="GO:0005576">
    <property type="term" value="C:extracellular region"/>
    <property type="evidence" value="ECO:0007669"/>
    <property type="project" value="InterPro"/>
</dbReference>